<reference evidence="2 3" key="1">
    <citation type="journal article" date="2022" name="Genome Biol. Evol.">
        <title>Host diet, physiology and behaviors set the stage for Lachnospiraceae cladogenesis.</title>
        <authorList>
            <person name="Vera-Ponce De Leon A."/>
            <person name="Schneider M."/>
            <person name="Jahnes B.C."/>
            <person name="Sadowski V."/>
            <person name="Camuy-Velez L.A."/>
            <person name="Duan J."/>
            <person name="Sabree Z.L."/>
        </authorList>
    </citation>
    <scope>NUCLEOTIDE SEQUENCE [LARGE SCALE GENOMIC DNA]</scope>
    <source>
        <strain evidence="2 3">PAL227</strain>
    </source>
</reference>
<keyword evidence="2" id="KW-0378">Hydrolase</keyword>
<dbReference type="GO" id="GO:0016787">
    <property type="term" value="F:hydrolase activity"/>
    <property type="evidence" value="ECO:0007669"/>
    <property type="project" value="UniProtKB-KW"/>
</dbReference>
<dbReference type="CDD" id="cd01012">
    <property type="entry name" value="YcaC_related"/>
    <property type="match status" value="1"/>
</dbReference>
<dbReference type="PANTHER" id="PTHR14119:SF3">
    <property type="entry name" value="ISOCHORISMATASE DOMAIN-CONTAINING PROTEIN 2"/>
    <property type="match status" value="1"/>
</dbReference>
<sequence length="180" mass="20225">MRYFKEDTMAILIDVQERLVPVMDRKVETVAASVRLIEGLRILGVPVVPFRQYPKGLGDYIPEIKEALGSHEPSDKLTFSAYGSEEIAERIDSYQKKNVLIFGMETHICVQQTALDLIAKGYNVMIVTDCVTSRKKADSDIALRRLEAEGALLTTTESILFELLKEAGSESFKQISRLIK</sequence>
<dbReference type="Proteomes" id="UP001523565">
    <property type="component" value="Unassembled WGS sequence"/>
</dbReference>
<evidence type="ECO:0000313" key="2">
    <source>
        <dbReference type="EMBL" id="MCP1110930.1"/>
    </source>
</evidence>
<dbReference type="RefSeq" id="WP_262069811.1">
    <property type="nucleotide sequence ID" value="NZ_JAMXOC010000020.1"/>
</dbReference>
<name>A0ABT1EJQ8_9FIRM</name>
<proteinExistence type="predicted"/>
<comment type="caution">
    <text evidence="2">The sequence shown here is derived from an EMBL/GenBank/DDBJ whole genome shotgun (WGS) entry which is preliminary data.</text>
</comment>
<dbReference type="Pfam" id="PF00857">
    <property type="entry name" value="Isochorismatase"/>
    <property type="match status" value="1"/>
</dbReference>
<dbReference type="InterPro" id="IPR036380">
    <property type="entry name" value="Isochorismatase-like_sf"/>
</dbReference>
<dbReference type="SUPFAM" id="SSF52499">
    <property type="entry name" value="Isochorismatase-like hydrolases"/>
    <property type="match status" value="1"/>
</dbReference>
<evidence type="ECO:0000259" key="1">
    <source>
        <dbReference type="Pfam" id="PF00857"/>
    </source>
</evidence>
<dbReference type="InterPro" id="IPR050993">
    <property type="entry name" value="Isochorismatase_domain"/>
</dbReference>
<organism evidence="2 3">
    <name type="scientific">Ohessyouella blattaphilus</name>
    <dbReference type="NCBI Taxonomy" id="2949333"/>
    <lineage>
        <taxon>Bacteria</taxon>
        <taxon>Bacillati</taxon>
        <taxon>Bacillota</taxon>
        <taxon>Clostridia</taxon>
        <taxon>Lachnospirales</taxon>
        <taxon>Lachnospiraceae</taxon>
        <taxon>Ohessyouella</taxon>
    </lineage>
</organism>
<feature type="domain" description="Isochorismatase-like" evidence="1">
    <location>
        <begin position="9"/>
        <end position="158"/>
    </location>
</feature>
<evidence type="ECO:0000313" key="3">
    <source>
        <dbReference type="Proteomes" id="UP001523565"/>
    </source>
</evidence>
<gene>
    <name evidence="2" type="ORF">NK118_11785</name>
</gene>
<keyword evidence="3" id="KW-1185">Reference proteome</keyword>
<protein>
    <submittedName>
        <fullName evidence="2">Hydrolase</fullName>
    </submittedName>
</protein>
<accession>A0ABT1EJQ8</accession>
<dbReference type="PANTHER" id="PTHR14119">
    <property type="entry name" value="HYDROLASE"/>
    <property type="match status" value="1"/>
</dbReference>
<dbReference type="Gene3D" id="3.40.50.850">
    <property type="entry name" value="Isochorismatase-like"/>
    <property type="match status" value="1"/>
</dbReference>
<dbReference type="InterPro" id="IPR000868">
    <property type="entry name" value="Isochorismatase-like_dom"/>
</dbReference>
<dbReference type="EMBL" id="JAMZFV010000020">
    <property type="protein sequence ID" value="MCP1110930.1"/>
    <property type="molecule type" value="Genomic_DNA"/>
</dbReference>